<keyword evidence="3" id="KW-0687">Ribonucleoprotein</keyword>
<evidence type="ECO:0000256" key="2">
    <source>
        <dbReference type="ARBA" id="ARBA00022980"/>
    </source>
</evidence>
<dbReference type="GO" id="GO:0005840">
    <property type="term" value="C:ribosome"/>
    <property type="evidence" value="ECO:0007669"/>
    <property type="project" value="UniProtKB-KW"/>
</dbReference>
<dbReference type="SUPFAM" id="SSF48662">
    <property type="entry name" value="Ribosomal protein L39e"/>
    <property type="match status" value="1"/>
</dbReference>
<dbReference type="Gene3D" id="1.10.1620.10">
    <property type="entry name" value="Ribosomal protein L39e"/>
    <property type="match status" value="1"/>
</dbReference>
<dbReference type="Pfam" id="PF00832">
    <property type="entry name" value="Ribosomal_L39"/>
    <property type="match status" value="1"/>
</dbReference>
<sequence length="69" mass="8079">MRQNRPIPHWIRMRTDNTIRTEEITEKLFLKEQFAEAEDCIETVERGVAEEDDEDLAEADEAESDLDLA</sequence>
<comment type="similarity">
    <text evidence="1">Belongs to the eukaryotic ribosomal protein eL39 family.</text>
</comment>
<gene>
    <name evidence="5" type="ORF">SVIM_LOCUS480926</name>
</gene>
<reference evidence="5" key="1">
    <citation type="submission" date="2019-03" db="EMBL/GenBank/DDBJ databases">
        <authorList>
            <person name="Mank J."/>
            <person name="Almeida P."/>
        </authorList>
    </citation>
    <scope>NUCLEOTIDE SEQUENCE</scope>
    <source>
        <strain evidence="5">78183</strain>
    </source>
</reference>
<evidence type="ECO:0008006" key="6">
    <source>
        <dbReference type="Google" id="ProtNLM"/>
    </source>
</evidence>
<dbReference type="GO" id="GO:0003735">
    <property type="term" value="F:structural constituent of ribosome"/>
    <property type="evidence" value="ECO:0007669"/>
    <property type="project" value="InterPro"/>
</dbReference>
<dbReference type="InterPro" id="IPR000077">
    <property type="entry name" value="Ribosomal_eL39"/>
</dbReference>
<evidence type="ECO:0000313" key="5">
    <source>
        <dbReference type="EMBL" id="VFU63189.1"/>
    </source>
</evidence>
<dbReference type="AlphaFoldDB" id="A0A6N2N897"/>
<dbReference type="GO" id="GO:1990904">
    <property type="term" value="C:ribonucleoprotein complex"/>
    <property type="evidence" value="ECO:0007669"/>
    <property type="project" value="UniProtKB-KW"/>
</dbReference>
<evidence type="ECO:0000256" key="1">
    <source>
        <dbReference type="ARBA" id="ARBA00009339"/>
    </source>
</evidence>
<feature type="compositionally biased region" description="Acidic residues" evidence="4">
    <location>
        <begin position="50"/>
        <end position="69"/>
    </location>
</feature>
<dbReference type="EMBL" id="CAADRP010002196">
    <property type="protein sequence ID" value="VFU63189.1"/>
    <property type="molecule type" value="Genomic_DNA"/>
</dbReference>
<name>A0A6N2N897_SALVM</name>
<protein>
    <recommendedName>
        <fullName evidence="6">Ribosomal protein L39e</fullName>
    </recommendedName>
</protein>
<evidence type="ECO:0000256" key="3">
    <source>
        <dbReference type="ARBA" id="ARBA00023274"/>
    </source>
</evidence>
<organism evidence="5">
    <name type="scientific">Salix viminalis</name>
    <name type="common">Common osier</name>
    <name type="synonym">Basket willow</name>
    <dbReference type="NCBI Taxonomy" id="40686"/>
    <lineage>
        <taxon>Eukaryota</taxon>
        <taxon>Viridiplantae</taxon>
        <taxon>Streptophyta</taxon>
        <taxon>Embryophyta</taxon>
        <taxon>Tracheophyta</taxon>
        <taxon>Spermatophyta</taxon>
        <taxon>Magnoliopsida</taxon>
        <taxon>eudicotyledons</taxon>
        <taxon>Gunneridae</taxon>
        <taxon>Pentapetalae</taxon>
        <taxon>rosids</taxon>
        <taxon>fabids</taxon>
        <taxon>Malpighiales</taxon>
        <taxon>Salicaceae</taxon>
        <taxon>Saliceae</taxon>
        <taxon>Salix</taxon>
    </lineage>
</organism>
<dbReference type="InterPro" id="IPR023626">
    <property type="entry name" value="Ribosomal_eL39_dom_sf"/>
</dbReference>
<feature type="region of interest" description="Disordered" evidence="4">
    <location>
        <begin position="46"/>
        <end position="69"/>
    </location>
</feature>
<evidence type="ECO:0000256" key="4">
    <source>
        <dbReference type="SAM" id="MobiDB-lite"/>
    </source>
</evidence>
<dbReference type="GO" id="GO:0006412">
    <property type="term" value="P:translation"/>
    <property type="evidence" value="ECO:0007669"/>
    <property type="project" value="InterPro"/>
</dbReference>
<keyword evidence="2" id="KW-0689">Ribosomal protein</keyword>
<proteinExistence type="inferred from homology"/>
<accession>A0A6N2N897</accession>